<evidence type="ECO:0000313" key="1">
    <source>
        <dbReference type="EMBL" id="MBK1617793.1"/>
    </source>
</evidence>
<keyword evidence="2" id="KW-1185">Reference proteome</keyword>
<sequence>MAGIVTLAARHVDTLAPTKDSRFFARSWASDVGSISAVQSAGWSPAWAQRQRHTIVNAGF</sequence>
<proteinExistence type="predicted"/>
<protein>
    <submittedName>
        <fullName evidence="1">Uncharacterized protein</fullName>
    </submittedName>
</protein>
<gene>
    <name evidence="1" type="ORF">CKO42_04850</name>
</gene>
<organism evidence="1 2">
    <name type="scientific">Lamprobacter modestohalophilus</name>
    <dbReference type="NCBI Taxonomy" id="1064514"/>
    <lineage>
        <taxon>Bacteria</taxon>
        <taxon>Pseudomonadati</taxon>
        <taxon>Pseudomonadota</taxon>
        <taxon>Gammaproteobacteria</taxon>
        <taxon>Chromatiales</taxon>
        <taxon>Chromatiaceae</taxon>
        <taxon>Lamprobacter</taxon>
    </lineage>
</organism>
<dbReference type="EMBL" id="NRRY01000005">
    <property type="protein sequence ID" value="MBK1617793.1"/>
    <property type="molecule type" value="Genomic_DNA"/>
</dbReference>
<comment type="caution">
    <text evidence="1">The sequence shown here is derived from an EMBL/GenBank/DDBJ whole genome shotgun (WGS) entry which is preliminary data.</text>
</comment>
<dbReference type="AlphaFoldDB" id="A0A9X0W7R7"/>
<accession>A0A9X0W7R7</accession>
<dbReference type="Proteomes" id="UP001138768">
    <property type="component" value="Unassembled WGS sequence"/>
</dbReference>
<evidence type="ECO:0000313" key="2">
    <source>
        <dbReference type="Proteomes" id="UP001138768"/>
    </source>
</evidence>
<reference evidence="1 2" key="1">
    <citation type="journal article" date="2020" name="Microorganisms">
        <title>Osmotic Adaptation and Compatible Solute Biosynthesis of Phototrophic Bacteria as Revealed from Genome Analyses.</title>
        <authorList>
            <person name="Imhoff J.F."/>
            <person name="Rahn T."/>
            <person name="Kunzel S."/>
            <person name="Keller A."/>
            <person name="Neulinger S.C."/>
        </authorList>
    </citation>
    <scope>NUCLEOTIDE SEQUENCE [LARGE SCALE GENOMIC DNA]</scope>
    <source>
        <strain evidence="1 2">DSM 25653</strain>
    </source>
</reference>
<name>A0A9X0W7R7_9GAMM</name>